<evidence type="ECO:0000313" key="11">
    <source>
        <dbReference type="Proteomes" id="UP000076420"/>
    </source>
</evidence>
<evidence type="ECO:0000256" key="5">
    <source>
        <dbReference type="ARBA" id="ARBA00022989"/>
    </source>
</evidence>
<dbReference type="GO" id="GO:0016020">
    <property type="term" value="C:membrane"/>
    <property type="evidence" value="ECO:0007669"/>
    <property type="project" value="UniProtKB-SubCell"/>
</dbReference>
<reference evidence="10" key="1">
    <citation type="submission" date="2020-05" db="UniProtKB">
        <authorList>
            <consortium name="EnsemblMetazoa"/>
        </authorList>
    </citation>
    <scope>IDENTIFICATION</scope>
    <source>
        <strain evidence="10">BB02</strain>
    </source>
</reference>
<keyword evidence="5 8" id="KW-1133">Transmembrane helix</keyword>
<dbReference type="RefSeq" id="XP_013084795.2">
    <property type="nucleotide sequence ID" value="XM_013229341.2"/>
</dbReference>
<keyword evidence="4 8" id="KW-0812">Transmembrane</keyword>
<dbReference type="PANTHER" id="PTHR20961">
    <property type="entry name" value="GLYCOSYLTRANSFERASE"/>
    <property type="match status" value="1"/>
</dbReference>
<dbReference type="VEuPathDB" id="VectorBase:BGLB003089"/>
<gene>
    <name evidence="10" type="primary">106069623</name>
</gene>
<dbReference type="Proteomes" id="UP000076420">
    <property type="component" value="Unassembled WGS sequence"/>
</dbReference>
<dbReference type="EnsemblMetazoa" id="BGLB003089-RB">
    <property type="protein sequence ID" value="BGLB003089-PB"/>
    <property type="gene ID" value="BGLB003089"/>
</dbReference>
<comment type="subcellular location">
    <subcellularLocation>
        <location evidence="1">Membrane</location>
        <topology evidence="1">Single-pass membrane protein</topology>
    </subcellularLocation>
</comment>
<dbReference type="PANTHER" id="PTHR20961:SF38">
    <property type="entry name" value="PROTEIN O-LINKED-MANNOSE BETA-1,4-N-ACETYLGLUCOSAMINYLTRANSFERASE 2"/>
    <property type="match status" value="1"/>
</dbReference>
<sequence>MSYIHNTIHCVMVLLLITLSYFYLELKDSLNAFESNAIKERDFSQLLVSKTKSHQFIQSSNVDIFIDIFTDGSQYGTKESGKILLSISESQFESGQLAIETAKQPFISETPMMVESDVFKINQLEGASTTSIVASVLLDQVMSTSQISLEHLIEPTISLPTEHSGISSTNNEFIIKKHITQNSFKKDLSPINLKYSEIEKTETIIYQPDVVVINTNFSTQLQFVSQTSKVQVSLRQIDSHVMHVTDNFATSESNTNAEPLQLAVSSLMTSEQKELHCLSQKCEALNGAVLKDVETLHHVEEENAHFTLYNPLQDIEVKGNVKADIEHLNIEEVADDHVKNYLISHGTSAFCEDKTKLCHFHNLCYKKNEQDFIFLHGNKSVVTGINYTEMFTINLSAVPGHNAHRLSLVSIPAESLSLFSTAIVDQTTFIMSRFKPDNIMHVLHDDILPLFETLYSLHLQHFNKKPKASLIFTDNFNLGEFIDVYTSLSSAHPILLLQLNTSVDIICFTDTYIGLSASTLWYQYGFFKPQGPLIINNTHVLLKVRRATEYLAQHFQKDCLLCKNQNHLVLISRKDNRLILNEGELAMSIARATKLKVMSVSLELQSLSEIISIVRSSKGIIGMHGSLLSLAMFLQPRSVVVEMFPYGINPSKYSPFKTFCQLPGAGIVYTSWVNPHLHKSVGHPDWPSEIGGIQHLPAHIQEKILNESEVQDHLCCNDPSWLYHIYQDTHVDTDAVASLTSTSIALSGTVQLNAQPLTLTIPYLPGPVQNISCSHMINNDISGYLIAWSLPWNLDFIPYKLFESQLVYQDKTRTETEQVNIDMNSVSYVIKTSEANSTSEYNIWVRVVVDHNSTGPYSYFACNR</sequence>
<dbReference type="GO" id="GO:0035269">
    <property type="term" value="P:protein O-linked glycosylation via mannose"/>
    <property type="evidence" value="ECO:0007669"/>
    <property type="project" value="TreeGrafter"/>
</dbReference>
<dbReference type="InterPro" id="IPR049625">
    <property type="entry name" value="Glyco_transf_61_cat"/>
</dbReference>
<dbReference type="EnsemblMetazoa" id="BGLB003089-RD">
    <property type="protein sequence ID" value="BGLB003089-PD"/>
    <property type="gene ID" value="BGLB003089"/>
</dbReference>
<keyword evidence="3" id="KW-0808">Transferase</keyword>
<proteinExistence type="predicted"/>
<evidence type="ECO:0000313" key="10">
    <source>
        <dbReference type="EnsemblMetazoa" id="BGLB003089-PE"/>
    </source>
</evidence>
<evidence type="ECO:0000256" key="3">
    <source>
        <dbReference type="ARBA" id="ARBA00022679"/>
    </source>
</evidence>
<dbReference type="VEuPathDB" id="VectorBase:BGLAX_035076"/>
<name>A0A2C9JIL4_BIOGL</name>
<evidence type="ECO:0000256" key="2">
    <source>
        <dbReference type="ARBA" id="ARBA00022676"/>
    </source>
</evidence>
<dbReference type="EnsemblMetazoa" id="BGLB003089-RC">
    <property type="protein sequence ID" value="BGLB003089-PC"/>
    <property type="gene ID" value="BGLB003089"/>
</dbReference>
<evidence type="ECO:0000259" key="9">
    <source>
        <dbReference type="Pfam" id="PF04577"/>
    </source>
</evidence>
<dbReference type="AlphaFoldDB" id="A0A2C9JIL4"/>
<evidence type="ECO:0000256" key="8">
    <source>
        <dbReference type="SAM" id="Phobius"/>
    </source>
</evidence>
<protein>
    <recommendedName>
        <fullName evidence="9">Glycosyltransferase 61 catalytic domain-containing protein</fullName>
    </recommendedName>
</protein>
<keyword evidence="2" id="KW-0328">Glycosyltransferase</keyword>
<keyword evidence="6 8" id="KW-0472">Membrane</keyword>
<dbReference type="KEGG" id="bgt:106069623"/>
<dbReference type="EnsemblMetazoa" id="BGLB003089-RE">
    <property type="protein sequence ID" value="BGLB003089-PE"/>
    <property type="gene ID" value="BGLB003089"/>
</dbReference>
<evidence type="ECO:0000256" key="7">
    <source>
        <dbReference type="ARBA" id="ARBA00023180"/>
    </source>
</evidence>
<feature type="transmembrane region" description="Helical" evidence="8">
    <location>
        <begin position="7"/>
        <end position="24"/>
    </location>
</feature>
<dbReference type="GO" id="GO:0005783">
    <property type="term" value="C:endoplasmic reticulum"/>
    <property type="evidence" value="ECO:0007669"/>
    <property type="project" value="TreeGrafter"/>
</dbReference>
<evidence type="ECO:0000256" key="1">
    <source>
        <dbReference type="ARBA" id="ARBA00004167"/>
    </source>
</evidence>
<organism evidence="10 11">
    <name type="scientific">Biomphalaria glabrata</name>
    <name type="common">Bloodfluke planorb</name>
    <name type="synonym">Freshwater snail</name>
    <dbReference type="NCBI Taxonomy" id="6526"/>
    <lineage>
        <taxon>Eukaryota</taxon>
        <taxon>Metazoa</taxon>
        <taxon>Spiralia</taxon>
        <taxon>Lophotrochozoa</taxon>
        <taxon>Mollusca</taxon>
        <taxon>Gastropoda</taxon>
        <taxon>Heterobranchia</taxon>
        <taxon>Euthyneura</taxon>
        <taxon>Panpulmonata</taxon>
        <taxon>Hygrophila</taxon>
        <taxon>Lymnaeoidea</taxon>
        <taxon>Planorbidae</taxon>
        <taxon>Biomphalaria</taxon>
    </lineage>
</organism>
<dbReference type="STRING" id="6526.A0A2C9JIL4"/>
<dbReference type="GO" id="GO:0097363">
    <property type="term" value="F:protein O-acetylglucosaminyltransferase activity"/>
    <property type="evidence" value="ECO:0007669"/>
    <property type="project" value="TreeGrafter"/>
</dbReference>
<dbReference type="Pfam" id="PF04577">
    <property type="entry name" value="Glyco_transf_61"/>
    <property type="match status" value="1"/>
</dbReference>
<dbReference type="OrthoDB" id="529273at2759"/>
<accession>A0A2C9JIL4</accession>
<evidence type="ECO:0000256" key="4">
    <source>
        <dbReference type="ARBA" id="ARBA00022692"/>
    </source>
</evidence>
<keyword evidence="7" id="KW-0325">Glycoprotein</keyword>
<dbReference type="InterPro" id="IPR007657">
    <property type="entry name" value="Glycosyltransferase_61"/>
</dbReference>
<feature type="domain" description="Glycosyltransferase 61 catalytic" evidence="9">
    <location>
        <begin position="544"/>
        <end position="641"/>
    </location>
</feature>
<evidence type="ECO:0000256" key="6">
    <source>
        <dbReference type="ARBA" id="ARBA00023136"/>
    </source>
</evidence>